<reference evidence="3" key="1">
    <citation type="submission" date="2020-06" db="EMBL/GenBank/DDBJ databases">
        <authorList>
            <consortium name="Plant Systems Biology data submission"/>
        </authorList>
    </citation>
    <scope>NUCLEOTIDE SEQUENCE</scope>
    <source>
        <strain evidence="3">D6</strain>
    </source>
</reference>
<dbReference type="Gene3D" id="3.30.200.20">
    <property type="entry name" value="Phosphorylase Kinase, domain 1"/>
    <property type="match status" value="1"/>
</dbReference>
<accession>A0A9N8EU60</accession>
<dbReference type="SUPFAM" id="SSF56112">
    <property type="entry name" value="Protein kinase-like (PK-like)"/>
    <property type="match status" value="1"/>
</dbReference>
<feature type="compositionally biased region" description="Low complexity" evidence="1">
    <location>
        <begin position="508"/>
        <end position="519"/>
    </location>
</feature>
<feature type="domain" description="Protein kinase" evidence="2">
    <location>
        <begin position="79"/>
        <end position="393"/>
    </location>
</feature>
<dbReference type="OrthoDB" id="104655at2759"/>
<keyword evidence="4" id="KW-1185">Reference proteome</keyword>
<dbReference type="InterPro" id="IPR001245">
    <property type="entry name" value="Ser-Thr/Tyr_kinase_cat_dom"/>
</dbReference>
<dbReference type="PANTHER" id="PTHR23257">
    <property type="entry name" value="SERINE-THREONINE PROTEIN KINASE"/>
    <property type="match status" value="1"/>
</dbReference>
<evidence type="ECO:0000313" key="3">
    <source>
        <dbReference type="EMBL" id="CAB9525134.1"/>
    </source>
</evidence>
<dbReference type="AlphaFoldDB" id="A0A9N8EU60"/>
<evidence type="ECO:0000313" key="4">
    <source>
        <dbReference type="Proteomes" id="UP001153069"/>
    </source>
</evidence>
<dbReference type="Gene3D" id="1.10.510.10">
    <property type="entry name" value="Transferase(Phosphotransferase) domain 1"/>
    <property type="match status" value="1"/>
</dbReference>
<dbReference type="InterPro" id="IPR050167">
    <property type="entry name" value="Ser_Thr_protein_kinase"/>
</dbReference>
<name>A0A9N8EU60_9STRA</name>
<gene>
    <name evidence="3" type="ORF">SEMRO_1634_G287490.1</name>
</gene>
<comment type="caution">
    <text evidence="3">The sequence shown here is derived from an EMBL/GenBank/DDBJ whole genome shotgun (WGS) entry which is preliminary data.</text>
</comment>
<dbReference type="EMBL" id="CAICTM010001632">
    <property type="protein sequence ID" value="CAB9525134.1"/>
    <property type="molecule type" value="Genomic_DNA"/>
</dbReference>
<dbReference type="PANTHER" id="PTHR23257:SF958">
    <property type="entry name" value="SERINE_THREONINE-PROTEIN KINASE WNK4"/>
    <property type="match status" value="1"/>
</dbReference>
<sequence length="532" mass="60182">MTLPSVNVNFTPSLATDNKPKRKAWFRRWMKRGAATTVVPESESLELDLKDLATALTTTSDPSRSNDNKSMVLMSLEDIRLGKIWRKGSHASTGVAYHSVQGFAKTMDHPELYSVKRLSDKKEASRDKQTKVRALKLLVREATILTKLGDHPNIVSLRGLCSTLLPVHSDFFLLTNRLHSETLEDRIHQWQQQGAIRKDNSTAFYTAIYGEDRQEDKDDDTEIPNDEGIPMKANYAFQIAKAIQACHKMKIVLRDLSPANIGFRHDDPHCVQLFDLGHAQDTESTRTDLKEPLWGKRRYMAGEIWTTGQYSEKADVYSWSMILWELCMERKPYQGMSPLEHQKYACEAGERPPLACYYLPEELDSIILQSWEHDPSRRWSIDKVCKKMQHLLMQLDTYVFFEQSDEDFLFDLFLPTMGVSQGSNYNDDTISLLGDEDEDSLHEMDLLVEAVALTSTETALQDSDAHWLIPASCMLVSDDLPLGDAACFTPPQVLMPDDDDVPPTKLPSSRASSATLSSSHKMLPVKMVSSAA</sequence>
<feature type="region of interest" description="Disordered" evidence="1">
    <location>
        <begin position="493"/>
        <end position="520"/>
    </location>
</feature>
<protein>
    <submittedName>
        <fullName evidence="3">Activated protein kinase kinase kinase 7</fullName>
    </submittedName>
</protein>
<dbReference type="InterPro" id="IPR011009">
    <property type="entry name" value="Kinase-like_dom_sf"/>
</dbReference>
<keyword evidence="3" id="KW-0808">Transferase</keyword>
<keyword evidence="3" id="KW-0418">Kinase</keyword>
<dbReference type="GO" id="GO:0005737">
    <property type="term" value="C:cytoplasm"/>
    <property type="evidence" value="ECO:0007669"/>
    <property type="project" value="TreeGrafter"/>
</dbReference>
<evidence type="ECO:0000259" key="2">
    <source>
        <dbReference type="PROSITE" id="PS50011"/>
    </source>
</evidence>
<dbReference type="Proteomes" id="UP001153069">
    <property type="component" value="Unassembled WGS sequence"/>
</dbReference>
<dbReference type="Pfam" id="PF07714">
    <property type="entry name" value="PK_Tyr_Ser-Thr"/>
    <property type="match status" value="1"/>
</dbReference>
<proteinExistence type="predicted"/>
<dbReference type="GO" id="GO:0004672">
    <property type="term" value="F:protein kinase activity"/>
    <property type="evidence" value="ECO:0007669"/>
    <property type="project" value="InterPro"/>
</dbReference>
<dbReference type="InterPro" id="IPR000719">
    <property type="entry name" value="Prot_kinase_dom"/>
</dbReference>
<dbReference type="PROSITE" id="PS50011">
    <property type="entry name" value="PROTEIN_KINASE_DOM"/>
    <property type="match status" value="1"/>
</dbReference>
<dbReference type="GO" id="GO:0007165">
    <property type="term" value="P:signal transduction"/>
    <property type="evidence" value="ECO:0007669"/>
    <property type="project" value="TreeGrafter"/>
</dbReference>
<evidence type="ECO:0000256" key="1">
    <source>
        <dbReference type="SAM" id="MobiDB-lite"/>
    </source>
</evidence>
<dbReference type="GO" id="GO:0005524">
    <property type="term" value="F:ATP binding"/>
    <property type="evidence" value="ECO:0007669"/>
    <property type="project" value="InterPro"/>
</dbReference>
<organism evidence="3 4">
    <name type="scientific">Seminavis robusta</name>
    <dbReference type="NCBI Taxonomy" id="568900"/>
    <lineage>
        <taxon>Eukaryota</taxon>
        <taxon>Sar</taxon>
        <taxon>Stramenopiles</taxon>
        <taxon>Ochrophyta</taxon>
        <taxon>Bacillariophyta</taxon>
        <taxon>Bacillariophyceae</taxon>
        <taxon>Bacillariophycidae</taxon>
        <taxon>Naviculales</taxon>
        <taxon>Naviculaceae</taxon>
        <taxon>Seminavis</taxon>
    </lineage>
</organism>